<name>A0AAV1F3M6_XYRNO</name>
<dbReference type="Proteomes" id="UP001178508">
    <property type="component" value="Chromosome 4"/>
</dbReference>
<dbReference type="AlphaFoldDB" id="A0AAV1F3M6"/>
<evidence type="ECO:0000256" key="1">
    <source>
        <dbReference type="SAM" id="MobiDB-lite"/>
    </source>
</evidence>
<feature type="region of interest" description="Disordered" evidence="1">
    <location>
        <begin position="1"/>
        <end position="25"/>
    </location>
</feature>
<evidence type="ECO:0000313" key="2">
    <source>
        <dbReference type="EMBL" id="CAJ1055648.1"/>
    </source>
</evidence>
<reference evidence="2" key="1">
    <citation type="submission" date="2023-08" db="EMBL/GenBank/DDBJ databases">
        <authorList>
            <person name="Alioto T."/>
            <person name="Alioto T."/>
            <person name="Gomez Garrido J."/>
        </authorList>
    </citation>
    <scope>NUCLEOTIDE SEQUENCE</scope>
</reference>
<proteinExistence type="predicted"/>
<sequence length="147" mass="16707">MKRPHLCNHRYKESHNLPDDSPPTYQQSAVISRTIDDSSPHPHSFSVCSAAGLNRPALSEILIPAHEADRGREFSLRFSHDGRIRTSEDQFTVSYRSAASINQSSLDRWQLNQNKSRAEGHRTHPGPRRKLCNFGGVRDDLHNNEII</sequence>
<dbReference type="EMBL" id="OY660867">
    <property type="protein sequence ID" value="CAJ1055648.1"/>
    <property type="molecule type" value="Genomic_DNA"/>
</dbReference>
<keyword evidence="3" id="KW-1185">Reference proteome</keyword>
<organism evidence="2 3">
    <name type="scientific">Xyrichtys novacula</name>
    <name type="common">Pearly razorfish</name>
    <name type="synonym">Hemipteronotus novacula</name>
    <dbReference type="NCBI Taxonomy" id="13765"/>
    <lineage>
        <taxon>Eukaryota</taxon>
        <taxon>Metazoa</taxon>
        <taxon>Chordata</taxon>
        <taxon>Craniata</taxon>
        <taxon>Vertebrata</taxon>
        <taxon>Euteleostomi</taxon>
        <taxon>Actinopterygii</taxon>
        <taxon>Neopterygii</taxon>
        <taxon>Teleostei</taxon>
        <taxon>Neoteleostei</taxon>
        <taxon>Acanthomorphata</taxon>
        <taxon>Eupercaria</taxon>
        <taxon>Labriformes</taxon>
        <taxon>Labridae</taxon>
        <taxon>Xyrichtys</taxon>
    </lineage>
</organism>
<protein>
    <submittedName>
        <fullName evidence="2">Uncharacterized protein</fullName>
    </submittedName>
</protein>
<evidence type="ECO:0000313" key="3">
    <source>
        <dbReference type="Proteomes" id="UP001178508"/>
    </source>
</evidence>
<gene>
    <name evidence="2" type="ORF">XNOV1_A005678</name>
</gene>
<accession>A0AAV1F3M6</accession>